<name>A0ABR9WUB8_9FLAO</name>
<gene>
    <name evidence="1" type="ORF">IM755_11055</name>
</gene>
<keyword evidence="2" id="KW-1185">Reference proteome</keyword>
<dbReference type="RefSeq" id="WP_194096796.1">
    <property type="nucleotide sequence ID" value="NZ_JADFTZ010000005.1"/>
</dbReference>
<dbReference type="EMBL" id="JADFTZ010000005">
    <property type="protein sequence ID" value="MBE9577250.1"/>
    <property type="molecule type" value="Genomic_DNA"/>
</dbReference>
<evidence type="ECO:0000313" key="2">
    <source>
        <dbReference type="Proteomes" id="UP000656274"/>
    </source>
</evidence>
<reference evidence="1 2" key="1">
    <citation type="submission" date="2020-10" db="EMBL/GenBank/DDBJ databases">
        <title>The genome sequence of Flavobacterium aquaticum 1Y8A.</title>
        <authorList>
            <person name="Liu Y."/>
        </authorList>
    </citation>
    <scope>NUCLEOTIDE SEQUENCE [LARGE SCALE GENOMIC DNA]</scope>
    <source>
        <strain evidence="1 2">1Y8A</strain>
    </source>
</reference>
<organism evidence="1 2">
    <name type="scientific">Flavobacterium proteolyticum</name>
    <dbReference type="NCBI Taxonomy" id="2911683"/>
    <lineage>
        <taxon>Bacteria</taxon>
        <taxon>Pseudomonadati</taxon>
        <taxon>Bacteroidota</taxon>
        <taxon>Flavobacteriia</taxon>
        <taxon>Flavobacteriales</taxon>
        <taxon>Flavobacteriaceae</taxon>
        <taxon>Flavobacterium</taxon>
    </lineage>
</organism>
<protein>
    <submittedName>
        <fullName evidence="1">Uncharacterized protein</fullName>
    </submittedName>
</protein>
<sequence length="198" mass="23571">MECFVIFVMAWCWCNATESKPQNVVSNFRKTMNRKFIIELFDETEVKALPIHYKTLEYFEGFVIENIIKKFKIIENSKWTHSFGIFFDSCDYKNIPEHIKSFDGIEKSLVILPPHTFSKEAIKGYNVQFFASKIKDNPNGEFIGFCEMMLDFIETFFVLNYKKISELDFKEIRKNVDWEYLKSIKYPADLKDQHFVGR</sequence>
<comment type="caution">
    <text evidence="1">The sequence shown here is derived from an EMBL/GenBank/DDBJ whole genome shotgun (WGS) entry which is preliminary data.</text>
</comment>
<accession>A0ABR9WUB8</accession>
<evidence type="ECO:0000313" key="1">
    <source>
        <dbReference type="EMBL" id="MBE9577250.1"/>
    </source>
</evidence>
<dbReference type="Proteomes" id="UP000656274">
    <property type="component" value="Unassembled WGS sequence"/>
</dbReference>
<proteinExistence type="predicted"/>